<dbReference type="RefSeq" id="XP_033682256.1">
    <property type="nucleotide sequence ID" value="XM_033833492.1"/>
</dbReference>
<sequence>MAPIKRKREENDSKVPTPTTPQPTPSTAAANATLSLARPPKAKLKVQVSGSSAQVLNRGHTATGLAPTPNPRQRPTTKSAAVPKVAETPDEESDEEELPPVKRSRTKLNTLKTSARGSLNPAAMIMPVLANMSGTGGLVPSVAHPDQATTGAQVAAQNSAPSGTAAPLVIPAGQYPYAPDAVEFPQAHAAYMNEVRGLEVQAQFDPVTSTSACTLLIRHVINDYIFLGYSQTECIPRYNKQGGKVTREAAISKAVMFNVSTWFTEQGVVRPWKALREADRVRLKELGLGPEHFPIVPPRVQSGTLASQARAQTQQVAPQATQPQTTLLGGAHQVHSVGSKPGRTAKSKHATGIRNIPAKIPTTNNIGLATAELSAQDSDADFDPMEVDQVVNTVEAQEDGSSEGSDDGSDLTSSGSANDASDDADKRSESDTGEEVDFRDWIMKHDRLEHDPELVSKEISKSDYLRAALNVMRSPILLHLEDAPEQYRAIRPDALFLYTDKNKCADIEKMARDGKILVDADSAEVLQTFIDSISPVPRRSLPTHELQYNAADVDCFGILKPDAVKATKIEYTIERLWDQYFVAKELKCAVGKDMVLDRFHWLYNEQMRLKVKNGSESESKLNVLDFDIVDILNQLDPQDGDLGIITFFADVLKAEGKLYEMLSDRELFAEEVHIVLMKCSSLVLGGRDCLDGAKQGDFCDRYHSHSQDAECYKEIAEDYGPERLASWLYWAADDRLPKPESSNPQSVASGGVAQPKPTAKQLALTRQKKQLLDEIQLDRKELTEQRIHLGNSGIWSTAVLRSYKAELERGLPWNGGLARAYREACKILDDIDNLAFHERLMWTGKNFWRLYERVSAKVQREVMALEANARATGEKRRQPATGGKV</sequence>
<dbReference type="EMBL" id="ML987197">
    <property type="protein sequence ID" value="KAF2247252.1"/>
    <property type="molecule type" value="Genomic_DNA"/>
</dbReference>
<feature type="region of interest" description="Disordered" evidence="1">
    <location>
        <begin position="331"/>
        <end position="360"/>
    </location>
</feature>
<keyword evidence="3" id="KW-1185">Reference proteome</keyword>
<feature type="region of interest" description="Disordered" evidence="1">
    <location>
        <begin position="395"/>
        <end position="435"/>
    </location>
</feature>
<proteinExistence type="predicted"/>
<evidence type="ECO:0000313" key="3">
    <source>
        <dbReference type="Proteomes" id="UP000800094"/>
    </source>
</evidence>
<feature type="compositionally biased region" description="Low complexity" evidence="1">
    <location>
        <begin position="410"/>
        <end position="419"/>
    </location>
</feature>
<dbReference type="OrthoDB" id="3679838at2759"/>
<organism evidence="2 3">
    <name type="scientific">Trematosphaeria pertusa</name>
    <dbReference type="NCBI Taxonomy" id="390896"/>
    <lineage>
        <taxon>Eukaryota</taxon>
        <taxon>Fungi</taxon>
        <taxon>Dikarya</taxon>
        <taxon>Ascomycota</taxon>
        <taxon>Pezizomycotina</taxon>
        <taxon>Dothideomycetes</taxon>
        <taxon>Pleosporomycetidae</taxon>
        <taxon>Pleosporales</taxon>
        <taxon>Massarineae</taxon>
        <taxon>Trematosphaeriaceae</taxon>
        <taxon>Trematosphaeria</taxon>
    </lineage>
</organism>
<name>A0A6A6IBF8_9PLEO</name>
<dbReference type="AlphaFoldDB" id="A0A6A6IBF8"/>
<protein>
    <submittedName>
        <fullName evidence="2">Uncharacterized protein</fullName>
    </submittedName>
</protein>
<feature type="compositionally biased region" description="Basic and acidic residues" evidence="1">
    <location>
        <begin position="423"/>
        <end position="435"/>
    </location>
</feature>
<feature type="compositionally biased region" description="Acidic residues" evidence="1">
    <location>
        <begin position="88"/>
        <end position="98"/>
    </location>
</feature>
<dbReference type="GeneID" id="54586822"/>
<feature type="compositionally biased region" description="Acidic residues" evidence="1">
    <location>
        <begin position="396"/>
        <end position="409"/>
    </location>
</feature>
<feature type="compositionally biased region" description="Low complexity" evidence="1">
    <location>
        <begin position="25"/>
        <end position="39"/>
    </location>
</feature>
<evidence type="ECO:0000313" key="2">
    <source>
        <dbReference type="EMBL" id="KAF2247252.1"/>
    </source>
</evidence>
<dbReference type="Proteomes" id="UP000800094">
    <property type="component" value="Unassembled WGS sequence"/>
</dbReference>
<feature type="region of interest" description="Disordered" evidence="1">
    <location>
        <begin position="738"/>
        <end position="760"/>
    </location>
</feature>
<feature type="region of interest" description="Disordered" evidence="1">
    <location>
        <begin position="1"/>
        <end position="104"/>
    </location>
</feature>
<gene>
    <name evidence="2" type="ORF">BU26DRAFT_566235</name>
</gene>
<evidence type="ECO:0000256" key="1">
    <source>
        <dbReference type="SAM" id="MobiDB-lite"/>
    </source>
</evidence>
<accession>A0A6A6IBF8</accession>
<reference evidence="2" key="1">
    <citation type="journal article" date="2020" name="Stud. Mycol.">
        <title>101 Dothideomycetes genomes: a test case for predicting lifestyles and emergence of pathogens.</title>
        <authorList>
            <person name="Haridas S."/>
            <person name="Albert R."/>
            <person name="Binder M."/>
            <person name="Bloem J."/>
            <person name="Labutti K."/>
            <person name="Salamov A."/>
            <person name="Andreopoulos B."/>
            <person name="Baker S."/>
            <person name="Barry K."/>
            <person name="Bills G."/>
            <person name="Bluhm B."/>
            <person name="Cannon C."/>
            <person name="Castanera R."/>
            <person name="Culley D."/>
            <person name="Daum C."/>
            <person name="Ezra D."/>
            <person name="Gonzalez J."/>
            <person name="Henrissat B."/>
            <person name="Kuo A."/>
            <person name="Liang C."/>
            <person name="Lipzen A."/>
            <person name="Lutzoni F."/>
            <person name="Magnuson J."/>
            <person name="Mondo S."/>
            <person name="Nolan M."/>
            <person name="Ohm R."/>
            <person name="Pangilinan J."/>
            <person name="Park H.-J."/>
            <person name="Ramirez L."/>
            <person name="Alfaro M."/>
            <person name="Sun H."/>
            <person name="Tritt A."/>
            <person name="Yoshinaga Y."/>
            <person name="Zwiers L.-H."/>
            <person name="Turgeon B."/>
            <person name="Goodwin S."/>
            <person name="Spatafora J."/>
            <person name="Crous P."/>
            <person name="Grigoriev I."/>
        </authorList>
    </citation>
    <scope>NUCLEOTIDE SEQUENCE</scope>
    <source>
        <strain evidence="2">CBS 122368</strain>
    </source>
</reference>